<protein>
    <submittedName>
        <fullName evidence="1">Uncharacterized protein</fullName>
    </submittedName>
</protein>
<sequence>MGDKNENLMASHIEKITLGISKILESSPGVTDVKIEEKPPAERHTLVSWEQTKHSHFVYQPLVRHGIKRFGKIEIYHVQ</sequence>
<dbReference type="InterPro" id="IPR039231">
    <property type="entry name" value="TPGS2"/>
</dbReference>
<accession>A0ABN9MG90</accession>
<dbReference type="EMBL" id="CAUEEQ010066399">
    <property type="protein sequence ID" value="CAJ0965312.1"/>
    <property type="molecule type" value="Genomic_DNA"/>
</dbReference>
<gene>
    <name evidence="1" type="ORF">RIMI_LOCUS20140184</name>
</gene>
<evidence type="ECO:0000313" key="1">
    <source>
        <dbReference type="EMBL" id="CAJ0965312.1"/>
    </source>
</evidence>
<keyword evidence="2" id="KW-1185">Reference proteome</keyword>
<name>A0ABN9MG90_9NEOB</name>
<dbReference type="Proteomes" id="UP001176940">
    <property type="component" value="Unassembled WGS sequence"/>
</dbReference>
<comment type="caution">
    <text evidence="1">The sequence shown here is derived from an EMBL/GenBank/DDBJ whole genome shotgun (WGS) entry which is preliminary data.</text>
</comment>
<proteinExistence type="predicted"/>
<evidence type="ECO:0000313" key="2">
    <source>
        <dbReference type="Proteomes" id="UP001176940"/>
    </source>
</evidence>
<dbReference type="PANTHER" id="PTHR31854:SF2">
    <property type="entry name" value="TUBULIN POLYGLUTAMYLASE COMPLEX SUBUNIT 2"/>
    <property type="match status" value="1"/>
</dbReference>
<dbReference type="PANTHER" id="PTHR31854">
    <property type="entry name" value="TUBULIN POLYGLUTAMYLASE COMPLEX SUBUNIT 2"/>
    <property type="match status" value="1"/>
</dbReference>
<organism evidence="1 2">
    <name type="scientific">Ranitomeya imitator</name>
    <name type="common">mimic poison frog</name>
    <dbReference type="NCBI Taxonomy" id="111125"/>
    <lineage>
        <taxon>Eukaryota</taxon>
        <taxon>Metazoa</taxon>
        <taxon>Chordata</taxon>
        <taxon>Craniata</taxon>
        <taxon>Vertebrata</taxon>
        <taxon>Euteleostomi</taxon>
        <taxon>Amphibia</taxon>
        <taxon>Batrachia</taxon>
        <taxon>Anura</taxon>
        <taxon>Neobatrachia</taxon>
        <taxon>Hyloidea</taxon>
        <taxon>Dendrobatidae</taxon>
        <taxon>Dendrobatinae</taxon>
        <taxon>Ranitomeya</taxon>
    </lineage>
</organism>
<reference evidence="1" key="1">
    <citation type="submission" date="2023-07" db="EMBL/GenBank/DDBJ databases">
        <authorList>
            <person name="Stuckert A."/>
        </authorList>
    </citation>
    <scope>NUCLEOTIDE SEQUENCE</scope>
</reference>